<protein>
    <submittedName>
        <fullName evidence="1">Uncharacterized protein</fullName>
    </submittedName>
</protein>
<evidence type="ECO:0000313" key="2">
    <source>
        <dbReference type="Proteomes" id="UP001638806"/>
    </source>
</evidence>
<keyword evidence="2" id="KW-1185">Reference proteome</keyword>
<organism evidence="1 2">
    <name type="scientific">Purpureocillium lilacinum</name>
    <name type="common">Paecilomyces lilacinus</name>
    <dbReference type="NCBI Taxonomy" id="33203"/>
    <lineage>
        <taxon>Eukaryota</taxon>
        <taxon>Fungi</taxon>
        <taxon>Dikarya</taxon>
        <taxon>Ascomycota</taxon>
        <taxon>Pezizomycotina</taxon>
        <taxon>Sordariomycetes</taxon>
        <taxon>Hypocreomycetidae</taxon>
        <taxon>Hypocreales</taxon>
        <taxon>Ophiocordycipitaceae</taxon>
        <taxon>Purpureocillium</taxon>
    </lineage>
</organism>
<name>A0ACC4DL56_PURLI</name>
<dbReference type="Proteomes" id="UP001638806">
    <property type="component" value="Unassembled WGS sequence"/>
</dbReference>
<gene>
    <name evidence="1" type="ORF">ACCO45_009693</name>
</gene>
<sequence length="95" mass="10443">MQATSNARDLMTGPSPLAAIAMLRYIIEAIVEVPHEFLSFIPGLGAGSQGPVVPRWRRGRSAAGQSWQLCVPHVQRQVQNQYMYLDANGEQQHAA</sequence>
<comment type="caution">
    <text evidence="1">The sequence shown here is derived from an EMBL/GenBank/DDBJ whole genome shotgun (WGS) entry which is preliminary data.</text>
</comment>
<accession>A0ACC4DL56</accession>
<evidence type="ECO:0000313" key="1">
    <source>
        <dbReference type="EMBL" id="KAL3956847.1"/>
    </source>
</evidence>
<dbReference type="EMBL" id="JBGNUJ010000008">
    <property type="protein sequence ID" value="KAL3956847.1"/>
    <property type="molecule type" value="Genomic_DNA"/>
</dbReference>
<proteinExistence type="predicted"/>
<reference evidence="1" key="1">
    <citation type="submission" date="2024-12" db="EMBL/GenBank/DDBJ databases">
        <title>Comparative genomics and development of molecular markers within Purpureocillium lilacinum and among Purpureocillium species.</title>
        <authorList>
            <person name="Yeh Z.-Y."/>
            <person name="Ni N.-T."/>
            <person name="Lo P.-H."/>
            <person name="Mushyakhwo K."/>
            <person name="Lin C.-F."/>
            <person name="Nai Y.-S."/>
        </authorList>
    </citation>
    <scope>NUCLEOTIDE SEQUENCE</scope>
    <source>
        <strain evidence="1">NCHU-NPUST-175</strain>
    </source>
</reference>